<dbReference type="RefSeq" id="WP_169526562.1">
    <property type="nucleotide sequence ID" value="NZ_JAAMPU010000101.1"/>
</dbReference>
<keyword evidence="3" id="KW-1185">Reference proteome</keyword>
<dbReference type="AlphaFoldDB" id="A0A972FZB7"/>
<comment type="caution">
    <text evidence="2">The sequence shown here is derived from an EMBL/GenBank/DDBJ whole genome shotgun (WGS) entry which is preliminary data.</text>
</comment>
<gene>
    <name evidence="2" type="ORF">G6047_05920</name>
</gene>
<evidence type="ECO:0000313" key="2">
    <source>
        <dbReference type="EMBL" id="NMH27561.1"/>
    </source>
</evidence>
<feature type="signal peptide" evidence="1">
    <location>
        <begin position="1"/>
        <end position="23"/>
    </location>
</feature>
<dbReference type="InterPro" id="IPR058512">
    <property type="entry name" value="DUF8199"/>
</dbReference>
<evidence type="ECO:0000313" key="3">
    <source>
        <dbReference type="Proteomes" id="UP000712080"/>
    </source>
</evidence>
<organism evidence="2 3">
    <name type="scientific">Flavobacterium silvaticum</name>
    <dbReference type="NCBI Taxonomy" id="1852020"/>
    <lineage>
        <taxon>Bacteria</taxon>
        <taxon>Pseudomonadati</taxon>
        <taxon>Bacteroidota</taxon>
        <taxon>Flavobacteriia</taxon>
        <taxon>Flavobacteriales</taxon>
        <taxon>Flavobacteriaceae</taxon>
        <taxon>Flavobacterium</taxon>
    </lineage>
</organism>
<dbReference type="NCBIfam" id="NF047658">
    <property type="entry name" value="HYC_CC_PP"/>
    <property type="match status" value="1"/>
</dbReference>
<keyword evidence="1" id="KW-0732">Signal</keyword>
<evidence type="ECO:0000256" key="1">
    <source>
        <dbReference type="SAM" id="SignalP"/>
    </source>
</evidence>
<accession>A0A972FZB7</accession>
<dbReference type="Pfam" id="PF26622">
    <property type="entry name" value="DUF8199"/>
    <property type="match status" value="1"/>
</dbReference>
<dbReference type="InterPro" id="IPR058060">
    <property type="entry name" value="HYC_CC_PP"/>
</dbReference>
<feature type="chain" id="PRO_5037126073" evidence="1">
    <location>
        <begin position="24"/>
        <end position="131"/>
    </location>
</feature>
<reference evidence="2" key="1">
    <citation type="submission" date="2020-02" db="EMBL/GenBank/DDBJ databases">
        <title>Flavobacterium sp. genome.</title>
        <authorList>
            <person name="Jung H.S."/>
            <person name="Baek J.H."/>
            <person name="Jeon C.O."/>
        </authorList>
    </citation>
    <scope>NUCLEOTIDE SEQUENCE</scope>
    <source>
        <strain evidence="2">SE-s28</strain>
    </source>
</reference>
<proteinExistence type="predicted"/>
<dbReference type="Proteomes" id="UP000712080">
    <property type="component" value="Unassembled WGS sequence"/>
</dbReference>
<name>A0A972FZB7_9FLAO</name>
<sequence>MLAKKCIGIWLTVLLLASQSGFAFHVHYCGGEVASVKPIFNTSDTKGCCGKMDKAPSGCCKDKIVKADKGHDSIVKTFSVSFEAIVFPSEIPSVNYKKPIVHSRPELPLSSGFHANGPPLYCLYSQYTFYA</sequence>
<dbReference type="EMBL" id="JAAMPU010000101">
    <property type="protein sequence ID" value="NMH27561.1"/>
    <property type="molecule type" value="Genomic_DNA"/>
</dbReference>
<protein>
    <submittedName>
        <fullName evidence="2">Uncharacterized protein</fullName>
    </submittedName>
</protein>